<evidence type="ECO:0000256" key="2">
    <source>
        <dbReference type="ARBA" id="ARBA00022741"/>
    </source>
</evidence>
<evidence type="ECO:0000256" key="1">
    <source>
        <dbReference type="ARBA" id="ARBA00022679"/>
    </source>
</evidence>
<feature type="transmembrane region" description="Helical" evidence="6">
    <location>
        <begin position="196"/>
        <end position="218"/>
    </location>
</feature>
<dbReference type="InterPro" id="IPR025669">
    <property type="entry name" value="AAA_dom"/>
</dbReference>
<comment type="caution">
    <text evidence="8">The sequence shown here is derived from an EMBL/GenBank/DDBJ whole genome shotgun (WGS) entry which is preliminary data.</text>
</comment>
<dbReference type="Pfam" id="PF13614">
    <property type="entry name" value="AAA_31"/>
    <property type="match status" value="1"/>
</dbReference>
<accession>A0ABS8EXP2</accession>
<proteinExistence type="predicted"/>
<dbReference type="InterPro" id="IPR027417">
    <property type="entry name" value="P-loop_NTPase"/>
</dbReference>
<keyword evidence="1 8" id="KW-0808">Transferase</keyword>
<feature type="domain" description="AAA" evidence="7">
    <location>
        <begin position="282"/>
        <end position="404"/>
    </location>
</feature>
<dbReference type="EC" id="2.7.10.2" evidence="8"/>
<feature type="transmembrane region" description="Helical" evidence="6">
    <location>
        <begin position="43"/>
        <end position="62"/>
    </location>
</feature>
<gene>
    <name evidence="8" type="ORF">LKD42_11285</name>
</gene>
<protein>
    <submittedName>
        <fullName evidence="8">Polysaccharide biosynthesis tyrosine autokinase</fullName>
        <ecNumber evidence="8">2.7.10.2</ecNumber>
    </submittedName>
</protein>
<dbReference type="Proteomes" id="UP001299235">
    <property type="component" value="Unassembled WGS sequence"/>
</dbReference>
<evidence type="ECO:0000259" key="7">
    <source>
        <dbReference type="Pfam" id="PF13614"/>
    </source>
</evidence>
<keyword evidence="2" id="KW-0547">Nucleotide-binding</keyword>
<organism evidence="8 9">
    <name type="scientific">Hominisplanchenecus faecis</name>
    <dbReference type="NCBI Taxonomy" id="2885351"/>
    <lineage>
        <taxon>Bacteria</taxon>
        <taxon>Bacillati</taxon>
        <taxon>Bacillota</taxon>
        <taxon>Clostridia</taxon>
        <taxon>Lachnospirales</taxon>
        <taxon>Lachnospiraceae</taxon>
        <taxon>Hominisplanchenecus</taxon>
    </lineage>
</organism>
<reference evidence="8 9" key="1">
    <citation type="submission" date="2021-10" db="EMBL/GenBank/DDBJ databases">
        <title>Anaerobic single-cell dispensing facilitates the cultivation of human gut bacteria.</title>
        <authorList>
            <person name="Afrizal A."/>
        </authorList>
    </citation>
    <scope>NUCLEOTIDE SEQUENCE [LARGE SCALE GENOMIC DNA]</scope>
    <source>
        <strain evidence="8 9">CLA-AA-H246</strain>
    </source>
</reference>
<evidence type="ECO:0000313" key="8">
    <source>
        <dbReference type="EMBL" id="MCC2149827.1"/>
    </source>
</evidence>
<dbReference type="EMBL" id="JAJEQE010000043">
    <property type="protein sequence ID" value="MCC2149827.1"/>
    <property type="molecule type" value="Genomic_DNA"/>
</dbReference>
<dbReference type="SUPFAM" id="SSF52540">
    <property type="entry name" value="P-loop containing nucleoside triphosphate hydrolases"/>
    <property type="match status" value="1"/>
</dbReference>
<dbReference type="Gene3D" id="3.40.50.300">
    <property type="entry name" value="P-loop containing nucleotide triphosphate hydrolases"/>
    <property type="match status" value="1"/>
</dbReference>
<keyword evidence="6" id="KW-0812">Transmembrane</keyword>
<dbReference type="GO" id="GO:0004715">
    <property type="term" value="F:non-membrane spanning protein tyrosine kinase activity"/>
    <property type="evidence" value="ECO:0007669"/>
    <property type="project" value="UniProtKB-EC"/>
</dbReference>
<evidence type="ECO:0000256" key="5">
    <source>
        <dbReference type="ARBA" id="ARBA00023137"/>
    </source>
</evidence>
<dbReference type="InterPro" id="IPR005702">
    <property type="entry name" value="Wzc-like_C"/>
</dbReference>
<evidence type="ECO:0000313" key="9">
    <source>
        <dbReference type="Proteomes" id="UP001299235"/>
    </source>
</evidence>
<sequence>MAISMHIITADMEDIMNGEMRLEDGRIDLTSLAETMWKQGRRFWWLLLLLAGIGATACSFLVKKTYQPVYTAFAAYAVSSDSVYAGNKNYEQKVAEQIGVVFPYILTSDVLREKVCEKMGTKTMPGSIDASVVQDTNLITIRARAASAGRAYELLQAVLACYPEILHPVTGVLKMELLDESGVPHQPDNIPDGRRAALEGAGGGSLLFILIVLFGAMAKKTVRNREDLQRLTQIHYLGSLPKTRAKKRSAAFLDARYAICARLEKELKKKNMHTLLVTSAVAGEGKTTVACNLALGLEKKGYSVLLLDADLRKPAVCRTMQLDSGTEGAYEVLTGQRTAEEVKIRCRDTQLCVIAGTKSLSSTQQILGTGKIAEIIKQLEKEADLVIVDTPPAGILSDAAMLASCVDGGVFVVRQDFADVRILTEGIRELSEAGMEFAGCILNQTEHK</sequence>
<keyword evidence="4" id="KW-0067">ATP-binding</keyword>
<keyword evidence="6" id="KW-0472">Membrane</keyword>
<dbReference type="NCBIfam" id="TIGR01007">
    <property type="entry name" value="eps_fam"/>
    <property type="match status" value="1"/>
</dbReference>
<evidence type="ECO:0000256" key="3">
    <source>
        <dbReference type="ARBA" id="ARBA00022777"/>
    </source>
</evidence>
<keyword evidence="3" id="KW-0418">Kinase</keyword>
<name>A0ABS8EXP2_9FIRM</name>
<evidence type="ECO:0000256" key="4">
    <source>
        <dbReference type="ARBA" id="ARBA00022840"/>
    </source>
</evidence>
<dbReference type="PANTHER" id="PTHR32309:SF31">
    <property type="entry name" value="CAPSULAR EXOPOLYSACCHARIDE FAMILY"/>
    <property type="match status" value="1"/>
</dbReference>
<dbReference type="CDD" id="cd05387">
    <property type="entry name" value="BY-kinase"/>
    <property type="match status" value="1"/>
</dbReference>
<keyword evidence="9" id="KW-1185">Reference proteome</keyword>
<dbReference type="RefSeq" id="WP_248835753.1">
    <property type="nucleotide sequence ID" value="NZ_JAJEQE010000043.1"/>
</dbReference>
<keyword evidence="5" id="KW-0829">Tyrosine-protein kinase</keyword>
<evidence type="ECO:0000256" key="6">
    <source>
        <dbReference type="SAM" id="Phobius"/>
    </source>
</evidence>
<dbReference type="InterPro" id="IPR050445">
    <property type="entry name" value="Bact_polysacc_biosynth/exp"/>
</dbReference>
<keyword evidence="6" id="KW-1133">Transmembrane helix</keyword>
<dbReference type="PANTHER" id="PTHR32309">
    <property type="entry name" value="TYROSINE-PROTEIN KINASE"/>
    <property type="match status" value="1"/>
</dbReference>